<feature type="short sequence motif" description="'KMSKS' region" evidence="10">
    <location>
        <begin position="274"/>
        <end position="278"/>
    </location>
</feature>
<dbReference type="InterPro" id="IPR004527">
    <property type="entry name" value="Glu-tRNA-ligase_bac/mito"/>
</dbReference>
<dbReference type="Gene3D" id="3.40.50.620">
    <property type="entry name" value="HUPs"/>
    <property type="match status" value="1"/>
</dbReference>
<dbReference type="InterPro" id="IPR001412">
    <property type="entry name" value="aa-tRNA-synth_I_CS"/>
</dbReference>
<dbReference type="GO" id="GO:0000049">
    <property type="term" value="F:tRNA binding"/>
    <property type="evidence" value="ECO:0007669"/>
    <property type="project" value="InterPro"/>
</dbReference>
<dbReference type="InterPro" id="IPR020751">
    <property type="entry name" value="aa-tRNA-synth_I_codon-bd_sub2"/>
</dbReference>
<feature type="binding site" evidence="10">
    <location>
        <position position="277"/>
    </location>
    <ligand>
        <name>ATP</name>
        <dbReference type="ChEBI" id="CHEBI:30616"/>
    </ligand>
</feature>
<protein>
    <recommendedName>
        <fullName evidence="10">Glutamate--tRNA ligase</fullName>
        <ecNumber evidence="10">6.1.1.17</ecNumber>
    </recommendedName>
    <alternativeName>
        <fullName evidence="10">Glutamyl-tRNA synthetase</fullName>
        <shortName evidence="10">GluRS</shortName>
    </alternativeName>
</protein>
<proteinExistence type="inferred from homology"/>
<dbReference type="InterPro" id="IPR045462">
    <property type="entry name" value="aa-tRNA-synth_I_cd-bd"/>
</dbReference>
<dbReference type="Gene3D" id="1.10.10.350">
    <property type="match status" value="1"/>
</dbReference>
<gene>
    <name evidence="10" type="primary">gltX</name>
    <name evidence="13" type="ORF">SAMN05216403_1283</name>
</gene>
<dbReference type="GO" id="GO:0006424">
    <property type="term" value="P:glutamyl-tRNA aminoacylation"/>
    <property type="evidence" value="ECO:0007669"/>
    <property type="project" value="UniProtKB-UniRule"/>
</dbReference>
<dbReference type="InterPro" id="IPR020058">
    <property type="entry name" value="Glu/Gln-tRNA-synth_Ib_cat-dom"/>
</dbReference>
<evidence type="ECO:0000256" key="10">
    <source>
        <dbReference type="HAMAP-Rule" id="MF_00022"/>
    </source>
</evidence>
<comment type="subcellular location">
    <subcellularLocation>
        <location evidence="1 10">Cytoplasm</location>
    </subcellularLocation>
</comment>
<dbReference type="Pfam" id="PF19269">
    <property type="entry name" value="Anticodon_2"/>
    <property type="match status" value="1"/>
</dbReference>
<evidence type="ECO:0000256" key="6">
    <source>
        <dbReference type="ARBA" id="ARBA00022741"/>
    </source>
</evidence>
<dbReference type="GO" id="GO:0004818">
    <property type="term" value="F:glutamate-tRNA ligase activity"/>
    <property type="evidence" value="ECO:0007669"/>
    <property type="project" value="UniProtKB-UniRule"/>
</dbReference>
<keyword evidence="5 10" id="KW-0436">Ligase</keyword>
<keyword evidence="8 10" id="KW-0648">Protein biosynthesis</keyword>
<comment type="similarity">
    <text evidence="2 10">Belongs to the class-I aminoacyl-tRNA synthetase family. Glutamate--tRNA ligase type 1 subfamily.</text>
</comment>
<dbReference type="HAMAP" id="MF_00022">
    <property type="entry name" value="Glu_tRNA_synth_type1"/>
    <property type="match status" value="1"/>
</dbReference>
<feature type="short sequence motif" description="'HIGH' region" evidence="10">
    <location>
        <begin position="46"/>
        <end position="56"/>
    </location>
</feature>
<evidence type="ECO:0000256" key="1">
    <source>
        <dbReference type="ARBA" id="ARBA00004496"/>
    </source>
</evidence>
<reference evidence="13 14" key="1">
    <citation type="submission" date="2016-10" db="EMBL/GenBank/DDBJ databases">
        <authorList>
            <person name="de Groot N.N."/>
        </authorList>
    </citation>
    <scope>NUCLEOTIDE SEQUENCE [LARGE SCALE GENOMIC DNA]</scope>
    <source>
        <strain evidence="13 14">Nl13</strain>
    </source>
</reference>
<evidence type="ECO:0000256" key="3">
    <source>
        <dbReference type="ARBA" id="ARBA00011245"/>
    </source>
</evidence>
<dbReference type="EMBL" id="FNVK01000028">
    <property type="protein sequence ID" value="SEG08186.1"/>
    <property type="molecule type" value="Genomic_DNA"/>
</dbReference>
<dbReference type="PANTHER" id="PTHR43311:SF2">
    <property type="entry name" value="GLUTAMATE--TRNA LIGASE, MITOCHONDRIAL-RELATED"/>
    <property type="match status" value="1"/>
</dbReference>
<comment type="catalytic activity">
    <reaction evidence="10">
        <text>tRNA(Glu) + L-glutamate + ATP = L-glutamyl-tRNA(Glu) + AMP + diphosphate</text>
        <dbReference type="Rhea" id="RHEA:23540"/>
        <dbReference type="Rhea" id="RHEA-COMP:9663"/>
        <dbReference type="Rhea" id="RHEA-COMP:9680"/>
        <dbReference type="ChEBI" id="CHEBI:29985"/>
        <dbReference type="ChEBI" id="CHEBI:30616"/>
        <dbReference type="ChEBI" id="CHEBI:33019"/>
        <dbReference type="ChEBI" id="CHEBI:78442"/>
        <dbReference type="ChEBI" id="CHEBI:78520"/>
        <dbReference type="ChEBI" id="CHEBI:456215"/>
        <dbReference type="EC" id="6.1.1.17"/>
    </reaction>
</comment>
<feature type="domain" description="Glutamyl/glutaminyl-tRNA synthetase class Ib catalytic" evidence="11">
    <location>
        <begin position="40"/>
        <end position="342"/>
    </location>
</feature>
<evidence type="ECO:0000256" key="4">
    <source>
        <dbReference type="ARBA" id="ARBA00022490"/>
    </source>
</evidence>
<dbReference type="Proteomes" id="UP000236751">
    <property type="component" value="Unassembled WGS sequence"/>
</dbReference>
<evidence type="ECO:0000259" key="12">
    <source>
        <dbReference type="Pfam" id="PF19269"/>
    </source>
</evidence>
<comment type="function">
    <text evidence="10">Catalyzes the attachment of glutamate to tRNA(Glu) in a two-step reaction: glutamate is first activated by ATP to form Glu-AMP and then transferred to the acceptor end of tRNA(Glu).</text>
</comment>
<dbReference type="EC" id="6.1.1.17" evidence="10"/>
<evidence type="ECO:0000259" key="11">
    <source>
        <dbReference type="Pfam" id="PF00749"/>
    </source>
</evidence>
<dbReference type="CDD" id="cd00808">
    <property type="entry name" value="GluRS_core"/>
    <property type="match status" value="1"/>
</dbReference>
<dbReference type="InterPro" id="IPR014729">
    <property type="entry name" value="Rossmann-like_a/b/a_fold"/>
</dbReference>
<keyword evidence="4 10" id="KW-0963">Cytoplasm</keyword>
<evidence type="ECO:0000256" key="9">
    <source>
        <dbReference type="ARBA" id="ARBA00023146"/>
    </source>
</evidence>
<dbReference type="InterPro" id="IPR008925">
    <property type="entry name" value="aa_tRNA-synth_I_cd-bd_sf"/>
</dbReference>
<comment type="subunit">
    <text evidence="3 10">Monomer.</text>
</comment>
<dbReference type="Gene3D" id="1.10.8.70">
    <property type="entry name" value="Glutamate-tRNA synthetase, class I, anticodon-binding domain 1"/>
    <property type="match status" value="1"/>
</dbReference>
<feature type="domain" description="Aminoacyl-tRNA synthetase class I anticodon-binding" evidence="12">
    <location>
        <begin position="355"/>
        <end position="497"/>
    </location>
</feature>
<keyword evidence="6 10" id="KW-0547">Nucleotide-binding</keyword>
<dbReference type="Pfam" id="PF00749">
    <property type="entry name" value="tRNA-synt_1c"/>
    <property type="match status" value="1"/>
</dbReference>
<dbReference type="FunFam" id="3.40.50.620:FF:000007">
    <property type="entry name" value="Glutamate--tRNA ligase"/>
    <property type="match status" value="1"/>
</dbReference>
<dbReference type="InterPro" id="IPR000924">
    <property type="entry name" value="Glu/Gln-tRNA-synth"/>
</dbReference>
<dbReference type="PRINTS" id="PR00987">
    <property type="entry name" value="TRNASYNTHGLU"/>
</dbReference>
<dbReference type="NCBIfam" id="TIGR00464">
    <property type="entry name" value="gltX_bact"/>
    <property type="match status" value="1"/>
</dbReference>
<dbReference type="InterPro" id="IPR033910">
    <property type="entry name" value="GluRS_core"/>
</dbReference>
<dbReference type="GO" id="GO:0005829">
    <property type="term" value="C:cytosol"/>
    <property type="evidence" value="ECO:0007669"/>
    <property type="project" value="TreeGrafter"/>
</dbReference>
<keyword evidence="7 10" id="KW-0067">ATP-binding</keyword>
<comment type="caution">
    <text evidence="10">Lacks conserved residue(s) required for the propagation of feature annotation.</text>
</comment>
<dbReference type="PROSITE" id="PS00178">
    <property type="entry name" value="AA_TRNA_LIGASE_I"/>
    <property type="match status" value="1"/>
</dbReference>
<name>A0A1H5XAC8_NITMU</name>
<evidence type="ECO:0000256" key="8">
    <source>
        <dbReference type="ARBA" id="ARBA00022917"/>
    </source>
</evidence>
<evidence type="ECO:0000256" key="7">
    <source>
        <dbReference type="ARBA" id="ARBA00022840"/>
    </source>
</evidence>
<accession>A0A1H5XAC8</accession>
<evidence type="ECO:0000313" key="14">
    <source>
        <dbReference type="Proteomes" id="UP000236751"/>
    </source>
</evidence>
<organism evidence="13 14">
    <name type="scientific">Nitrosospira multiformis (strain ATCC 25196 / NCIMB 11849 / C 71)</name>
    <dbReference type="NCBI Taxonomy" id="323848"/>
    <lineage>
        <taxon>Bacteria</taxon>
        <taxon>Pseudomonadati</taxon>
        <taxon>Pseudomonadota</taxon>
        <taxon>Betaproteobacteria</taxon>
        <taxon>Nitrosomonadales</taxon>
        <taxon>Nitrosomonadaceae</taxon>
        <taxon>Nitrosospira</taxon>
    </lineage>
</organism>
<dbReference type="InterPro" id="IPR049940">
    <property type="entry name" value="GluQ/Sye"/>
</dbReference>
<keyword evidence="9 10" id="KW-0030">Aminoacyl-tRNA synthetase</keyword>
<sequence>MQVAHAGRRNVKSRLTYILVKWRVSTTVELIPVIGAPPMIRTRFAPSPTGYLHIGGARTALFSWAYARKHGGKFVLRIEDTDLERSTAQSTQAILDGMAWLGLDYDEGPFYQMQRLARYHEVAEQLLRRGQAYYCYCSREELDAMREQQRAAGLKPRYDGRWRDSREEPPAGVKPVVRLKNPLDGEVTFKDLIKGEITVANSELDDLVLLRGDGVPTYNFGVVIDDLDMNITHVIRGDDHVNNTPRQINILKALGAPLPQYAHVPMILGADGERLSKRHGAVSVMQYREDGYLPEALVNYLARLGWSHGDEEIFSREQLVEWFDLSNINRSPAKFNPEKLQWLNQQYLKTADNERLAELVKPFLAADGCDVTGGGTPDLRKVMNLLKERVNTIAELADAAVYFFRPLEPAEELRAQYFSAEAKGPILDLRTKLATLEWEGHAINDAIKASATAHGVKMPKVAMPLRVMVTGEAQTPAINAVLELLGREETLRRMDRQLEYFLS</sequence>
<evidence type="ECO:0000313" key="13">
    <source>
        <dbReference type="EMBL" id="SEG08186.1"/>
    </source>
</evidence>
<dbReference type="GO" id="GO:0008270">
    <property type="term" value="F:zinc ion binding"/>
    <property type="evidence" value="ECO:0007669"/>
    <property type="project" value="InterPro"/>
</dbReference>
<evidence type="ECO:0000256" key="5">
    <source>
        <dbReference type="ARBA" id="ARBA00022598"/>
    </source>
</evidence>
<dbReference type="GO" id="GO:0005524">
    <property type="term" value="F:ATP binding"/>
    <property type="evidence" value="ECO:0007669"/>
    <property type="project" value="UniProtKB-UniRule"/>
</dbReference>
<evidence type="ECO:0000256" key="2">
    <source>
        <dbReference type="ARBA" id="ARBA00007894"/>
    </source>
</evidence>
<dbReference type="PANTHER" id="PTHR43311">
    <property type="entry name" value="GLUTAMATE--TRNA LIGASE"/>
    <property type="match status" value="1"/>
</dbReference>
<dbReference type="SUPFAM" id="SSF48163">
    <property type="entry name" value="An anticodon-binding domain of class I aminoacyl-tRNA synthetases"/>
    <property type="match status" value="1"/>
</dbReference>
<dbReference type="InterPro" id="IPR020752">
    <property type="entry name" value="Glu-tRNA-synth_I_codon-bd_sub1"/>
</dbReference>
<dbReference type="AlphaFoldDB" id="A0A1H5XAC8"/>
<dbReference type="SUPFAM" id="SSF52374">
    <property type="entry name" value="Nucleotidylyl transferase"/>
    <property type="match status" value="1"/>
</dbReference>